<keyword evidence="3" id="KW-0658">Purine biosynthesis</keyword>
<dbReference type="Proteomes" id="UP000031928">
    <property type="component" value="Chromosome"/>
</dbReference>
<evidence type="ECO:0000256" key="1">
    <source>
        <dbReference type="ARBA" id="ARBA00022598"/>
    </source>
</evidence>
<proteinExistence type="predicted"/>
<dbReference type="GO" id="GO:0005524">
    <property type="term" value="F:ATP binding"/>
    <property type="evidence" value="ECO:0007669"/>
    <property type="project" value="UniProtKB-UniRule"/>
</dbReference>
<name>A0A0B6TIN9_9CORY</name>
<accession>A0A0B6TIN9</accession>
<dbReference type="PROSITE" id="PS50975">
    <property type="entry name" value="ATP_GRASP"/>
    <property type="match status" value="1"/>
</dbReference>
<keyword evidence="4 5" id="KW-0067">ATP-binding</keyword>
<keyword evidence="1" id="KW-0436">Ligase</keyword>
<evidence type="ECO:0000313" key="7">
    <source>
        <dbReference type="EMBL" id="AJK69812.1"/>
    </source>
</evidence>
<dbReference type="EC" id="2.1.2.-" evidence="7"/>
<dbReference type="Gene3D" id="3.30.470.20">
    <property type="entry name" value="ATP-grasp fold, B domain"/>
    <property type="match status" value="1"/>
</dbReference>
<dbReference type="GO" id="GO:0005829">
    <property type="term" value="C:cytosol"/>
    <property type="evidence" value="ECO:0007669"/>
    <property type="project" value="TreeGrafter"/>
</dbReference>
<gene>
    <name evidence="7" type="primary">purT</name>
    <name evidence="7" type="ORF">B840_11200</name>
</gene>
<dbReference type="GO" id="GO:0016740">
    <property type="term" value="F:transferase activity"/>
    <property type="evidence" value="ECO:0007669"/>
    <property type="project" value="UniProtKB-KW"/>
</dbReference>
<dbReference type="Pfam" id="PF02222">
    <property type="entry name" value="ATP-grasp"/>
    <property type="match status" value="1"/>
</dbReference>
<dbReference type="InterPro" id="IPR016185">
    <property type="entry name" value="PreATP-grasp_dom_sf"/>
</dbReference>
<evidence type="ECO:0000256" key="5">
    <source>
        <dbReference type="PROSITE-ProRule" id="PRU00409"/>
    </source>
</evidence>
<keyword evidence="2 5" id="KW-0547">Nucleotide-binding</keyword>
<evidence type="ECO:0000256" key="4">
    <source>
        <dbReference type="ARBA" id="ARBA00022840"/>
    </source>
</evidence>
<dbReference type="InterPro" id="IPR003135">
    <property type="entry name" value="ATP-grasp_carboxylate-amine"/>
</dbReference>
<keyword evidence="7" id="KW-0808">Transferase</keyword>
<dbReference type="GO" id="GO:0016874">
    <property type="term" value="F:ligase activity"/>
    <property type="evidence" value="ECO:0007669"/>
    <property type="project" value="UniProtKB-KW"/>
</dbReference>
<dbReference type="InterPro" id="IPR013815">
    <property type="entry name" value="ATP_grasp_subdomain_1"/>
</dbReference>
<evidence type="ECO:0000259" key="6">
    <source>
        <dbReference type="PROSITE" id="PS50975"/>
    </source>
</evidence>
<dbReference type="RefSeq" id="WP_042622172.1">
    <property type="nucleotide sequence ID" value="NZ_CP007790.1"/>
</dbReference>
<dbReference type="GO" id="GO:0006164">
    <property type="term" value="P:purine nucleotide biosynthetic process"/>
    <property type="evidence" value="ECO:0007669"/>
    <property type="project" value="UniProtKB-KW"/>
</dbReference>
<reference evidence="7 8" key="1">
    <citation type="submission" date="2014-05" db="EMBL/GenBank/DDBJ databases">
        <title>Complete genome sequence of Corynebacterium marinum DSM 44953.</title>
        <authorList>
            <person name="Schaffert L."/>
            <person name="Albersmeier A."/>
            <person name="Kalinowski J."/>
            <person name="Ruckert C."/>
        </authorList>
    </citation>
    <scope>NUCLEOTIDE SEQUENCE [LARGE SCALE GENOMIC DNA]</scope>
    <source>
        <strain evidence="7 8">DSM 44953</strain>
    </source>
</reference>
<dbReference type="EMBL" id="CP007790">
    <property type="protein sequence ID" value="AJK69812.1"/>
    <property type="molecule type" value="Genomic_DNA"/>
</dbReference>
<evidence type="ECO:0000256" key="3">
    <source>
        <dbReference type="ARBA" id="ARBA00022755"/>
    </source>
</evidence>
<sequence length="358" mass="38203">MPPTSALFLGSGEFAEELAVAFRRLGVEVRTADNDAARDPEGLRALVDEHHPDFILPMIENTAVEVLAELEAAGDVVVVPSAHGCELTVARDTLRHTANQDLGLPTTAYRFVDNRADFDQAVADLGLPCIVKPATFSAGHGHTVIRGEGEVDAAWDNARGDGDDVMVERFVDFDSEITLLAVRSVDPATGKLATWFCEPIGHINHDGRLLESWQPTALSPAALDNARSMAARISNALGGRGVFAVEMFVSGDDVYFSGVTPRPHDVATVTLSSQRFSQYDLHARAVLGLPIDTTLVSPGACTMLYGPVNDLAAALAVPEADVRLYRDERAMVLVTAETVDSARSRAAQASEAATRSIG</sequence>
<dbReference type="HOGENOM" id="CLU_011534_1_3_11"/>
<dbReference type="PANTHER" id="PTHR43055:SF1">
    <property type="entry name" value="FORMATE-DEPENDENT PHOSPHORIBOSYLGLYCINAMIDE FORMYLTRANSFERASE"/>
    <property type="match status" value="1"/>
</dbReference>
<dbReference type="Gene3D" id="3.40.50.20">
    <property type="match status" value="1"/>
</dbReference>
<dbReference type="NCBIfam" id="NF006766">
    <property type="entry name" value="PRK09288.1"/>
    <property type="match status" value="1"/>
</dbReference>
<dbReference type="InterPro" id="IPR011761">
    <property type="entry name" value="ATP-grasp"/>
</dbReference>
<dbReference type="AlphaFoldDB" id="A0A0B6TIN9"/>
<keyword evidence="8" id="KW-1185">Reference proteome</keyword>
<dbReference type="SUPFAM" id="SSF52440">
    <property type="entry name" value="PreATP-grasp domain"/>
    <property type="match status" value="1"/>
</dbReference>
<organism evidence="7 8">
    <name type="scientific">Corynebacterium marinum DSM 44953</name>
    <dbReference type="NCBI Taxonomy" id="1224162"/>
    <lineage>
        <taxon>Bacteria</taxon>
        <taxon>Bacillati</taxon>
        <taxon>Actinomycetota</taxon>
        <taxon>Actinomycetes</taxon>
        <taxon>Mycobacteriales</taxon>
        <taxon>Corynebacteriaceae</taxon>
        <taxon>Corynebacterium</taxon>
    </lineage>
</organism>
<dbReference type="PANTHER" id="PTHR43055">
    <property type="entry name" value="FORMATE-DEPENDENT PHOSPHORIBOSYLGLYCINAMIDE FORMYLTRANSFERASE"/>
    <property type="match status" value="1"/>
</dbReference>
<dbReference type="GO" id="GO:0046872">
    <property type="term" value="F:metal ion binding"/>
    <property type="evidence" value="ECO:0007669"/>
    <property type="project" value="InterPro"/>
</dbReference>
<dbReference type="KEGG" id="cmq:B840_11200"/>
<dbReference type="Gene3D" id="3.30.1490.20">
    <property type="entry name" value="ATP-grasp fold, A domain"/>
    <property type="match status" value="1"/>
</dbReference>
<dbReference type="OrthoDB" id="9804625at2"/>
<dbReference type="SUPFAM" id="SSF56059">
    <property type="entry name" value="Glutathione synthetase ATP-binding domain-like"/>
    <property type="match status" value="1"/>
</dbReference>
<feature type="domain" description="ATP-grasp" evidence="6">
    <location>
        <begin position="96"/>
        <end position="287"/>
    </location>
</feature>
<evidence type="ECO:0000313" key="8">
    <source>
        <dbReference type="Proteomes" id="UP000031928"/>
    </source>
</evidence>
<evidence type="ECO:0000256" key="2">
    <source>
        <dbReference type="ARBA" id="ARBA00022741"/>
    </source>
</evidence>
<dbReference type="STRING" id="1224162.B840_11200"/>
<protein>
    <submittedName>
        <fullName evidence="7">Phosphoribosylglycinamide formyltransferase 2</fullName>
        <ecNumber evidence="7">2.1.2.-</ecNumber>
    </submittedName>
</protein>